<dbReference type="EMBL" id="JH159153">
    <property type="protein sequence ID" value="EGZ21187.1"/>
    <property type="molecule type" value="Genomic_DNA"/>
</dbReference>
<gene>
    <name evidence="3" type="ORF">PHYSODRAFT_255357</name>
</gene>
<proteinExistence type="predicted"/>
<dbReference type="SMR" id="G4ZA48"/>
<accession>G4ZA48</accession>
<dbReference type="InParanoid" id="G4ZA48"/>
<dbReference type="AlphaFoldDB" id="G4ZA48"/>
<dbReference type="RefSeq" id="XP_009523904.1">
    <property type="nucleotide sequence ID" value="XM_009525609.1"/>
</dbReference>
<evidence type="ECO:0000313" key="3">
    <source>
        <dbReference type="EMBL" id="EGZ21187.1"/>
    </source>
</evidence>
<evidence type="ECO:0000259" key="2">
    <source>
        <dbReference type="Pfam" id="PF01419"/>
    </source>
</evidence>
<dbReference type="InterPro" id="IPR001229">
    <property type="entry name" value="Jacalin-like_lectin_dom"/>
</dbReference>
<sequence>MKFFSQVLATVALMTIGATEATTEGWEIYRLGKTYGEPHGNFFTDTVFAKSGEAIHSVTIRTGERVNGVGIEVTPPGAGRTSANHGGNGGYPQTMKMQLGERIQCLEALWGPYHGRTRIRYIKITTSRERVVSNPDKAV</sequence>
<feature type="signal peptide" evidence="1">
    <location>
        <begin position="1"/>
        <end position="21"/>
    </location>
</feature>
<protein>
    <recommendedName>
        <fullName evidence="2">Jacalin-type lectin domain-containing protein</fullName>
    </recommendedName>
</protein>
<dbReference type="Pfam" id="PF01419">
    <property type="entry name" value="Jacalin"/>
    <property type="match status" value="1"/>
</dbReference>
<keyword evidence="1" id="KW-0732">Signal</keyword>
<dbReference type="SUPFAM" id="SSF51101">
    <property type="entry name" value="Mannose-binding lectins"/>
    <property type="match status" value="1"/>
</dbReference>
<name>G4ZA48_PHYSP</name>
<dbReference type="InterPro" id="IPR036404">
    <property type="entry name" value="Jacalin-like_lectin_dom_sf"/>
</dbReference>
<dbReference type="Gene3D" id="2.100.10.30">
    <property type="entry name" value="Jacalin-like lectin domain"/>
    <property type="match status" value="1"/>
</dbReference>
<keyword evidence="4" id="KW-1185">Reference proteome</keyword>
<feature type="chain" id="PRO_5003472268" description="Jacalin-type lectin domain-containing protein" evidence="1">
    <location>
        <begin position="22"/>
        <end position="139"/>
    </location>
</feature>
<organism evidence="3 4">
    <name type="scientific">Phytophthora sojae (strain P6497)</name>
    <name type="common">Soybean stem and root rot agent</name>
    <name type="synonym">Phytophthora megasperma f. sp. glycines</name>
    <dbReference type="NCBI Taxonomy" id="1094619"/>
    <lineage>
        <taxon>Eukaryota</taxon>
        <taxon>Sar</taxon>
        <taxon>Stramenopiles</taxon>
        <taxon>Oomycota</taxon>
        <taxon>Peronosporomycetes</taxon>
        <taxon>Peronosporales</taxon>
        <taxon>Peronosporaceae</taxon>
        <taxon>Phytophthora</taxon>
    </lineage>
</organism>
<feature type="domain" description="Jacalin-type lectin" evidence="2">
    <location>
        <begin position="34"/>
        <end position="130"/>
    </location>
</feature>
<dbReference type="Proteomes" id="UP000002640">
    <property type="component" value="Unassembled WGS sequence"/>
</dbReference>
<dbReference type="GeneID" id="20638602"/>
<evidence type="ECO:0000256" key="1">
    <source>
        <dbReference type="SAM" id="SignalP"/>
    </source>
</evidence>
<reference evidence="3 4" key="1">
    <citation type="journal article" date="2006" name="Science">
        <title>Phytophthora genome sequences uncover evolutionary origins and mechanisms of pathogenesis.</title>
        <authorList>
            <person name="Tyler B.M."/>
            <person name="Tripathy S."/>
            <person name="Zhang X."/>
            <person name="Dehal P."/>
            <person name="Jiang R.H."/>
            <person name="Aerts A."/>
            <person name="Arredondo F.D."/>
            <person name="Baxter L."/>
            <person name="Bensasson D."/>
            <person name="Beynon J.L."/>
            <person name="Chapman J."/>
            <person name="Damasceno C.M."/>
            <person name="Dorrance A.E."/>
            <person name="Dou D."/>
            <person name="Dickerman A.W."/>
            <person name="Dubchak I.L."/>
            <person name="Garbelotto M."/>
            <person name="Gijzen M."/>
            <person name="Gordon S.G."/>
            <person name="Govers F."/>
            <person name="Grunwald N.J."/>
            <person name="Huang W."/>
            <person name="Ivors K.L."/>
            <person name="Jones R.W."/>
            <person name="Kamoun S."/>
            <person name="Krampis K."/>
            <person name="Lamour K.H."/>
            <person name="Lee M.K."/>
            <person name="McDonald W.H."/>
            <person name="Medina M."/>
            <person name="Meijer H.J."/>
            <person name="Nordberg E.K."/>
            <person name="Maclean D.J."/>
            <person name="Ospina-Giraldo M.D."/>
            <person name="Morris P.F."/>
            <person name="Phuntumart V."/>
            <person name="Putnam N.H."/>
            <person name="Rash S."/>
            <person name="Rose J.K."/>
            <person name="Sakihama Y."/>
            <person name="Salamov A.A."/>
            <person name="Savidor A."/>
            <person name="Scheuring C.F."/>
            <person name="Smith B.M."/>
            <person name="Sobral B.W."/>
            <person name="Terry A."/>
            <person name="Torto-Alalibo T.A."/>
            <person name="Win J."/>
            <person name="Xu Z."/>
            <person name="Zhang H."/>
            <person name="Grigoriev I.V."/>
            <person name="Rokhsar D.S."/>
            <person name="Boore J.L."/>
        </authorList>
    </citation>
    <scope>NUCLEOTIDE SEQUENCE [LARGE SCALE GENOMIC DNA]</scope>
    <source>
        <strain evidence="3 4">P6497</strain>
    </source>
</reference>
<dbReference type="KEGG" id="psoj:PHYSODRAFT_255357"/>
<evidence type="ECO:0000313" key="4">
    <source>
        <dbReference type="Proteomes" id="UP000002640"/>
    </source>
</evidence>